<protein>
    <submittedName>
        <fullName evidence="6">Uncharacterized protein</fullName>
    </submittedName>
</protein>
<dbReference type="AlphaFoldDB" id="A0A8J2LPD4"/>
<dbReference type="PROSITE" id="PS51420">
    <property type="entry name" value="RHO"/>
    <property type="match status" value="1"/>
</dbReference>
<dbReference type="SMART" id="SM00173">
    <property type="entry name" value="RAS"/>
    <property type="match status" value="1"/>
</dbReference>
<dbReference type="InterPro" id="IPR050305">
    <property type="entry name" value="Small_GTPase_Rab"/>
</dbReference>
<dbReference type="SMART" id="SM00176">
    <property type="entry name" value="RAN"/>
    <property type="match status" value="1"/>
</dbReference>
<comment type="caution">
    <text evidence="6">The sequence shown here is derived from an EMBL/GenBank/DDBJ whole genome shotgun (WGS) entry which is preliminary data.</text>
</comment>
<dbReference type="OrthoDB" id="9989112at2759"/>
<dbReference type="InterPro" id="IPR005225">
    <property type="entry name" value="Small_GTP-bd"/>
</dbReference>
<keyword evidence="7" id="KW-1185">Reference proteome</keyword>
<dbReference type="PROSITE" id="PS51419">
    <property type="entry name" value="RAB"/>
    <property type="match status" value="1"/>
</dbReference>
<dbReference type="CDD" id="cd00154">
    <property type="entry name" value="Rab"/>
    <property type="match status" value="1"/>
</dbReference>
<feature type="region of interest" description="Disordered" evidence="5">
    <location>
        <begin position="1"/>
        <end position="21"/>
    </location>
</feature>
<sequence>MGSCSVDSPRSYPRMEKQGKRRPDRIDDLYKILLIGDMTVGKTGLLTRFTENPKDVTDHLPTIGIDFKVRTVELDGKRIKIQLWDTAGSERFRTLTKSFYRGSHGLIIVYDITNKSSFEHITSWLTIFKENSQSDVPVPTMLVGNKMDMEDRRVVNKARGELLAIKHGLRFMETSARSGENVESAFLQVAVDIKKLRDENIIKPKFRKENMNKIKIRPSSAPTTKTKTWISKLKCSILAAVKIKHLKFPKCWNNISQEECFHCRGRLWNLKNYGT</sequence>
<keyword evidence="3" id="KW-0449">Lipoprotein</keyword>
<dbReference type="GO" id="GO:0003924">
    <property type="term" value="F:GTPase activity"/>
    <property type="evidence" value="ECO:0007669"/>
    <property type="project" value="InterPro"/>
</dbReference>
<evidence type="ECO:0000256" key="2">
    <source>
        <dbReference type="ARBA" id="ARBA00023134"/>
    </source>
</evidence>
<dbReference type="NCBIfam" id="TIGR00231">
    <property type="entry name" value="small_GTP"/>
    <property type="match status" value="1"/>
</dbReference>
<name>A0A8J2LPD4_9HEXA</name>
<proteinExistence type="predicted"/>
<evidence type="ECO:0000256" key="5">
    <source>
        <dbReference type="SAM" id="MobiDB-lite"/>
    </source>
</evidence>
<dbReference type="FunFam" id="3.40.50.300:FF:001129">
    <property type="entry name" value="ras-related protein Rab-44 isoform X2"/>
    <property type="match status" value="1"/>
</dbReference>
<evidence type="ECO:0000256" key="3">
    <source>
        <dbReference type="ARBA" id="ARBA00023288"/>
    </source>
</evidence>
<accession>A0A8J2LPD4</accession>
<dbReference type="GO" id="GO:0005525">
    <property type="term" value="F:GTP binding"/>
    <property type="evidence" value="ECO:0007669"/>
    <property type="project" value="UniProtKB-KW"/>
</dbReference>
<gene>
    <name evidence="6" type="ORF">AFUS01_LOCUS36198</name>
</gene>
<evidence type="ECO:0000256" key="4">
    <source>
        <dbReference type="ARBA" id="ARBA00023289"/>
    </source>
</evidence>
<dbReference type="Proteomes" id="UP000708208">
    <property type="component" value="Unassembled WGS sequence"/>
</dbReference>
<organism evidence="6 7">
    <name type="scientific">Allacma fusca</name>
    <dbReference type="NCBI Taxonomy" id="39272"/>
    <lineage>
        <taxon>Eukaryota</taxon>
        <taxon>Metazoa</taxon>
        <taxon>Ecdysozoa</taxon>
        <taxon>Arthropoda</taxon>
        <taxon>Hexapoda</taxon>
        <taxon>Collembola</taxon>
        <taxon>Symphypleona</taxon>
        <taxon>Sminthuridae</taxon>
        <taxon>Allacma</taxon>
    </lineage>
</organism>
<keyword evidence="4" id="KW-0636">Prenylation</keyword>
<dbReference type="EMBL" id="CAJVCH010538758">
    <property type="protein sequence ID" value="CAG7826130.1"/>
    <property type="molecule type" value="Genomic_DNA"/>
</dbReference>
<dbReference type="SMART" id="SM00177">
    <property type="entry name" value="ARF"/>
    <property type="match status" value="1"/>
</dbReference>
<evidence type="ECO:0000313" key="7">
    <source>
        <dbReference type="Proteomes" id="UP000708208"/>
    </source>
</evidence>
<keyword evidence="1" id="KW-0547">Nucleotide-binding</keyword>
<dbReference type="SMART" id="SM00174">
    <property type="entry name" value="RHO"/>
    <property type="match status" value="1"/>
</dbReference>
<reference evidence="6" key="1">
    <citation type="submission" date="2021-06" db="EMBL/GenBank/DDBJ databases">
        <authorList>
            <person name="Hodson N. C."/>
            <person name="Mongue J. A."/>
            <person name="Jaron S. K."/>
        </authorList>
    </citation>
    <scope>NUCLEOTIDE SEQUENCE</scope>
</reference>
<dbReference type="SMART" id="SM00175">
    <property type="entry name" value="RAB"/>
    <property type="match status" value="1"/>
</dbReference>
<dbReference type="Pfam" id="PF00071">
    <property type="entry name" value="Ras"/>
    <property type="match status" value="1"/>
</dbReference>
<dbReference type="PANTHER" id="PTHR47980">
    <property type="entry name" value="LD44762P"/>
    <property type="match status" value="1"/>
</dbReference>
<dbReference type="InterPro" id="IPR001806">
    <property type="entry name" value="Small_GTPase"/>
</dbReference>
<dbReference type="PROSITE" id="PS51421">
    <property type="entry name" value="RAS"/>
    <property type="match status" value="1"/>
</dbReference>
<keyword evidence="2" id="KW-0342">GTP-binding</keyword>
<evidence type="ECO:0000313" key="6">
    <source>
        <dbReference type="EMBL" id="CAG7826130.1"/>
    </source>
</evidence>
<evidence type="ECO:0000256" key="1">
    <source>
        <dbReference type="ARBA" id="ARBA00022741"/>
    </source>
</evidence>